<dbReference type="Pfam" id="PF20508">
    <property type="entry name" value="DUF6734"/>
    <property type="match status" value="1"/>
</dbReference>
<dbReference type="EMBL" id="JACGWS010000024">
    <property type="protein sequence ID" value="MBC8757649.1"/>
    <property type="molecule type" value="Genomic_DNA"/>
</dbReference>
<keyword evidence="3" id="KW-1185">Reference proteome</keyword>
<feature type="domain" description="DUF6734" evidence="1">
    <location>
        <begin position="1"/>
        <end position="291"/>
    </location>
</feature>
<dbReference type="RefSeq" id="WP_187564691.1">
    <property type="nucleotide sequence ID" value="NZ_JACGWS010000024.1"/>
</dbReference>
<evidence type="ECO:0000313" key="3">
    <source>
        <dbReference type="Proteomes" id="UP000619238"/>
    </source>
</evidence>
<gene>
    <name evidence="2" type="ORF">H2O64_23475</name>
</gene>
<organism evidence="2 3">
    <name type="scientific">Kordia aestuariivivens</name>
    <dbReference type="NCBI Taxonomy" id="2759037"/>
    <lineage>
        <taxon>Bacteria</taxon>
        <taxon>Pseudomonadati</taxon>
        <taxon>Bacteroidota</taxon>
        <taxon>Flavobacteriia</taxon>
        <taxon>Flavobacteriales</taxon>
        <taxon>Flavobacteriaceae</taxon>
        <taxon>Kordia</taxon>
    </lineage>
</organism>
<proteinExistence type="predicted"/>
<comment type="caution">
    <text evidence="2">The sequence shown here is derived from an EMBL/GenBank/DDBJ whole genome shotgun (WGS) entry which is preliminary data.</text>
</comment>
<dbReference type="Proteomes" id="UP000619238">
    <property type="component" value="Unassembled WGS sequence"/>
</dbReference>
<evidence type="ECO:0000259" key="1">
    <source>
        <dbReference type="Pfam" id="PF20508"/>
    </source>
</evidence>
<reference evidence="2 3" key="1">
    <citation type="submission" date="2020-07" db="EMBL/GenBank/DDBJ databases">
        <title>Description of Kordia aestuariivivens sp. nov., isolated from a tidal flat.</title>
        <authorList>
            <person name="Park S."/>
            <person name="Yoon J.-H."/>
        </authorList>
    </citation>
    <scope>NUCLEOTIDE SEQUENCE [LARGE SCALE GENOMIC DNA]</scope>
    <source>
        <strain evidence="2 3">YSTF-M3</strain>
    </source>
</reference>
<evidence type="ECO:0000313" key="2">
    <source>
        <dbReference type="EMBL" id="MBC8757649.1"/>
    </source>
</evidence>
<name>A0ABR7QGE4_9FLAO</name>
<dbReference type="InterPro" id="IPR046621">
    <property type="entry name" value="DUF6734"/>
</dbReference>
<protein>
    <recommendedName>
        <fullName evidence="1">DUF6734 domain-containing protein</fullName>
    </recommendedName>
</protein>
<accession>A0ABR7QGE4</accession>
<sequence>MKIVQSFWSKPSLKFKDINDFDRFNGGWLDKRYNFMSWTLSCLQLNTFYDRVELVTDEEGEELLIQKLKLPYSSVKITLEKVNHYHNDLWAIGKLHTYSIQDEPFMHIDGDVFIWEKFDEKINNAPLIVQNLDADLPFYYPILNEVEENLNYIPKVVKEQRLKNRIVKSCNAGVFGGNDISFLKEYCKKAFEFVDKNADNLSNINVGYFNCIYEQYLFYCMTDYYNKDVTSVLSEAEKGVEGVKIDFNGIPSKVTYAHPANYAKKSQTICNHIEHRLMMDYPEHYFHIIDLLNTHKI</sequence>